<evidence type="ECO:0000313" key="2">
    <source>
        <dbReference type="Proteomes" id="UP000439903"/>
    </source>
</evidence>
<gene>
    <name evidence="1" type="ORF">F8M41_017976</name>
</gene>
<evidence type="ECO:0000313" key="1">
    <source>
        <dbReference type="EMBL" id="KAF0512559.1"/>
    </source>
</evidence>
<reference evidence="1 2" key="1">
    <citation type="journal article" date="2019" name="Environ. Microbiol.">
        <title>At the nexus of three kingdoms: the genome of the mycorrhizal fungus Gigaspora margarita provides insights into plant, endobacterial and fungal interactions.</title>
        <authorList>
            <person name="Venice F."/>
            <person name="Ghignone S."/>
            <person name="Salvioli di Fossalunga A."/>
            <person name="Amselem J."/>
            <person name="Novero M."/>
            <person name="Xianan X."/>
            <person name="Sedzielewska Toro K."/>
            <person name="Morin E."/>
            <person name="Lipzen A."/>
            <person name="Grigoriev I.V."/>
            <person name="Henrissat B."/>
            <person name="Martin F.M."/>
            <person name="Bonfante P."/>
        </authorList>
    </citation>
    <scope>NUCLEOTIDE SEQUENCE [LARGE SCALE GENOMIC DNA]</scope>
    <source>
        <strain evidence="1 2">BEG34</strain>
    </source>
</reference>
<keyword evidence="2" id="KW-1185">Reference proteome</keyword>
<dbReference type="AlphaFoldDB" id="A0A8H4ELS9"/>
<name>A0A8H4ELS9_GIGMA</name>
<dbReference type="EMBL" id="WTPW01000423">
    <property type="protein sequence ID" value="KAF0512559.1"/>
    <property type="molecule type" value="Genomic_DNA"/>
</dbReference>
<dbReference type="Gene3D" id="3.30.420.10">
    <property type="entry name" value="Ribonuclease H-like superfamily/Ribonuclease H"/>
    <property type="match status" value="1"/>
</dbReference>
<dbReference type="InterPro" id="IPR012337">
    <property type="entry name" value="RNaseH-like_sf"/>
</dbReference>
<dbReference type="GO" id="GO:0003676">
    <property type="term" value="F:nucleic acid binding"/>
    <property type="evidence" value="ECO:0007669"/>
    <property type="project" value="InterPro"/>
</dbReference>
<comment type="caution">
    <text evidence="1">The sequence shown here is derived from an EMBL/GenBank/DDBJ whole genome shotgun (WGS) entry which is preliminary data.</text>
</comment>
<dbReference type="OrthoDB" id="10267344at2759"/>
<accession>A0A8H4ELS9</accession>
<protein>
    <recommendedName>
        <fullName evidence="3">Integrase catalytic domain-containing protein</fullName>
    </recommendedName>
</protein>
<dbReference type="Proteomes" id="UP000439903">
    <property type="component" value="Unassembled WGS sequence"/>
</dbReference>
<dbReference type="InterPro" id="IPR036397">
    <property type="entry name" value="RNaseH_sf"/>
</dbReference>
<organism evidence="1 2">
    <name type="scientific">Gigaspora margarita</name>
    <dbReference type="NCBI Taxonomy" id="4874"/>
    <lineage>
        <taxon>Eukaryota</taxon>
        <taxon>Fungi</taxon>
        <taxon>Fungi incertae sedis</taxon>
        <taxon>Mucoromycota</taxon>
        <taxon>Glomeromycotina</taxon>
        <taxon>Glomeromycetes</taxon>
        <taxon>Diversisporales</taxon>
        <taxon>Gigasporaceae</taxon>
        <taxon>Gigaspora</taxon>
    </lineage>
</organism>
<sequence>MNTPYLQSKKVPETIHDPVAKCKFEHYCSKFELDENEILYLFAIVKDSKIIFDKHHIVPKYDLKLYNLLLKNFHNQSNHQSYYKTFLALSDKHIGITQTKVQAYINKCSVCAINSSIKAKTDMKLLLTCVCIFLKYLIAIPIKNKEAGTIATHLVKDVFRIPGLLTIFQSDNGKEFEKTIKQDYEAKADKADEADNTDEADNADEADDINNAKIVVNQYILQAMQIQEVG</sequence>
<evidence type="ECO:0008006" key="3">
    <source>
        <dbReference type="Google" id="ProtNLM"/>
    </source>
</evidence>
<dbReference type="SUPFAM" id="SSF53098">
    <property type="entry name" value="Ribonuclease H-like"/>
    <property type="match status" value="1"/>
</dbReference>
<proteinExistence type="predicted"/>